<sequence length="133" mass="13822">MNSTLFCASPKPARLRTASTLVLTASLLGACASTPEAPPQLAVAEAAVQRANTPTTMADAPAQLRVATDKLAAARAAVTAGDTPRARMLSEQAEIDARVAELHADSMRSGKAAKESQDAARALSEEIQRKPAR</sequence>
<keyword evidence="2" id="KW-0732">Signal</keyword>
<organism evidence="4 5">
    <name type="scientific">Pelomonas cellulosilytica</name>
    <dbReference type="NCBI Taxonomy" id="2906762"/>
    <lineage>
        <taxon>Bacteria</taxon>
        <taxon>Pseudomonadati</taxon>
        <taxon>Pseudomonadota</taxon>
        <taxon>Betaproteobacteria</taxon>
        <taxon>Burkholderiales</taxon>
        <taxon>Sphaerotilaceae</taxon>
        <taxon>Roseateles</taxon>
    </lineage>
</organism>
<dbReference type="Proteomes" id="UP001200741">
    <property type="component" value="Unassembled WGS sequence"/>
</dbReference>
<dbReference type="InterPro" id="IPR025511">
    <property type="entry name" value="DUF4398"/>
</dbReference>
<evidence type="ECO:0000259" key="3">
    <source>
        <dbReference type="Pfam" id="PF14346"/>
    </source>
</evidence>
<dbReference type="Pfam" id="PF14346">
    <property type="entry name" value="DUF4398"/>
    <property type="match status" value="1"/>
</dbReference>
<proteinExistence type="predicted"/>
<evidence type="ECO:0000313" key="4">
    <source>
        <dbReference type="EMBL" id="MCE4556848.1"/>
    </source>
</evidence>
<feature type="region of interest" description="Disordered" evidence="1">
    <location>
        <begin position="105"/>
        <end position="133"/>
    </location>
</feature>
<reference evidence="4 5" key="1">
    <citation type="submission" date="2021-12" db="EMBL/GenBank/DDBJ databases">
        <title>Genome seq of P8.</title>
        <authorList>
            <person name="Seo T."/>
        </authorList>
    </citation>
    <scope>NUCLEOTIDE SEQUENCE [LARGE SCALE GENOMIC DNA]</scope>
    <source>
        <strain evidence="4 5">P8</strain>
    </source>
</reference>
<evidence type="ECO:0000313" key="5">
    <source>
        <dbReference type="Proteomes" id="UP001200741"/>
    </source>
</evidence>
<accession>A0ABS8XZX3</accession>
<dbReference type="EMBL" id="JAJTWU010000008">
    <property type="protein sequence ID" value="MCE4556848.1"/>
    <property type="molecule type" value="Genomic_DNA"/>
</dbReference>
<feature type="domain" description="DUF4398" evidence="3">
    <location>
        <begin position="39"/>
        <end position="115"/>
    </location>
</feature>
<evidence type="ECO:0000256" key="2">
    <source>
        <dbReference type="SAM" id="SignalP"/>
    </source>
</evidence>
<name>A0ABS8XZX3_9BURK</name>
<dbReference type="Gene3D" id="1.20.1270.390">
    <property type="match status" value="1"/>
</dbReference>
<feature type="chain" id="PRO_5047528385" evidence="2">
    <location>
        <begin position="33"/>
        <end position="133"/>
    </location>
</feature>
<protein>
    <submittedName>
        <fullName evidence="4">DUF4398 domain-containing protein</fullName>
    </submittedName>
</protein>
<dbReference type="RefSeq" id="WP_233373970.1">
    <property type="nucleotide sequence ID" value="NZ_JAJTWU010000008.1"/>
</dbReference>
<gene>
    <name evidence="4" type="ORF">LXT13_20830</name>
</gene>
<keyword evidence="5" id="KW-1185">Reference proteome</keyword>
<comment type="caution">
    <text evidence="4">The sequence shown here is derived from an EMBL/GenBank/DDBJ whole genome shotgun (WGS) entry which is preliminary data.</text>
</comment>
<evidence type="ECO:0000256" key="1">
    <source>
        <dbReference type="SAM" id="MobiDB-lite"/>
    </source>
</evidence>
<feature type="signal peptide" evidence="2">
    <location>
        <begin position="1"/>
        <end position="32"/>
    </location>
</feature>